<evidence type="ECO:0000313" key="5">
    <source>
        <dbReference type="EMBL" id="MBE5920292.1"/>
    </source>
</evidence>
<reference evidence="5" key="1">
    <citation type="submission" date="2019-04" db="EMBL/GenBank/DDBJ databases">
        <title>Evolution of Biomass-Degrading Anaerobic Consortia Revealed by Metagenomics.</title>
        <authorList>
            <person name="Peng X."/>
        </authorList>
    </citation>
    <scope>NUCLEOTIDE SEQUENCE</scope>
    <source>
        <strain evidence="5">SIG311</strain>
    </source>
</reference>
<proteinExistence type="predicted"/>
<dbReference type="InterPro" id="IPR050555">
    <property type="entry name" value="Bact_Solute-Bind_Prot2"/>
</dbReference>
<feature type="chain" id="PRO_5039204115" evidence="3">
    <location>
        <begin position="26"/>
        <end position="380"/>
    </location>
</feature>
<dbReference type="GO" id="GO:0030288">
    <property type="term" value="C:outer membrane-bounded periplasmic space"/>
    <property type="evidence" value="ECO:0007669"/>
    <property type="project" value="TreeGrafter"/>
</dbReference>
<evidence type="ECO:0000313" key="6">
    <source>
        <dbReference type="Proteomes" id="UP000766246"/>
    </source>
</evidence>
<evidence type="ECO:0000256" key="2">
    <source>
        <dbReference type="ARBA" id="ARBA00022729"/>
    </source>
</evidence>
<dbReference type="PANTHER" id="PTHR30036">
    <property type="entry name" value="D-XYLOSE-BINDING PERIPLASMIC PROTEIN"/>
    <property type="match status" value="1"/>
</dbReference>
<comment type="caution">
    <text evidence="5">The sequence shown here is derived from an EMBL/GenBank/DDBJ whole genome shotgun (WGS) entry which is preliminary data.</text>
</comment>
<dbReference type="AlphaFoldDB" id="A0A927UEB0"/>
<dbReference type="Gene3D" id="3.40.50.2300">
    <property type="match status" value="2"/>
</dbReference>
<dbReference type="GO" id="GO:0030246">
    <property type="term" value="F:carbohydrate binding"/>
    <property type="evidence" value="ECO:0007669"/>
    <property type="project" value="TreeGrafter"/>
</dbReference>
<dbReference type="InterPro" id="IPR025997">
    <property type="entry name" value="SBP_2_dom"/>
</dbReference>
<accession>A0A927UEB0</accession>
<feature type="signal peptide" evidence="3">
    <location>
        <begin position="1"/>
        <end position="25"/>
    </location>
</feature>
<organism evidence="5 6">
    <name type="scientific">Pseudobutyrivibrio ruminis</name>
    <dbReference type="NCBI Taxonomy" id="46206"/>
    <lineage>
        <taxon>Bacteria</taxon>
        <taxon>Bacillati</taxon>
        <taxon>Bacillota</taxon>
        <taxon>Clostridia</taxon>
        <taxon>Lachnospirales</taxon>
        <taxon>Lachnospiraceae</taxon>
        <taxon>Pseudobutyrivibrio</taxon>
    </lineage>
</organism>
<dbReference type="CDD" id="cd19994">
    <property type="entry name" value="PBP1_ChvE"/>
    <property type="match status" value="1"/>
</dbReference>
<feature type="domain" description="Periplasmic binding protein" evidence="4">
    <location>
        <begin position="62"/>
        <end position="333"/>
    </location>
</feature>
<sequence>MKNKTILSMVLAATMLIAIMFGCGSDNQDILNPQLMDPQGTNDAGVVDQNTEMPGFESDAVIGVTLPWLGTQNWVEAKEMFADQLSKAGYKPFIEAADQTVTLQQQQIESMIEAGAKVIVVGPVDSAQLTDVLDKAKAAGIYIIGYDRLLEKTAGVDGVVQYGSVETGKLQASALVQGLQEKKGESPYNIELFGGGHADPNSPNFFNGAMSVLQPLIDDGTLVVTSEETDFIQCATADWNNAKAQARMEKLLSTYYTDKEIDGVLCPNDGIARACITACESAGQDIPIVSGLDAENDSVQWIWEGRQYSTIAKPTDKLVEETIDVINSLRDGKGLPETDVTADNGVKDVPIFELTPLIVTKENEKEIFANDPTRLELLKD</sequence>
<dbReference type="EMBL" id="SVER01000029">
    <property type="protein sequence ID" value="MBE5920292.1"/>
    <property type="molecule type" value="Genomic_DNA"/>
</dbReference>
<evidence type="ECO:0000259" key="4">
    <source>
        <dbReference type="Pfam" id="PF13407"/>
    </source>
</evidence>
<dbReference type="Pfam" id="PF13407">
    <property type="entry name" value="Peripla_BP_4"/>
    <property type="match status" value="1"/>
</dbReference>
<comment type="subcellular location">
    <subcellularLocation>
        <location evidence="1">Cell envelope</location>
    </subcellularLocation>
</comment>
<dbReference type="SUPFAM" id="SSF53822">
    <property type="entry name" value="Periplasmic binding protein-like I"/>
    <property type="match status" value="1"/>
</dbReference>
<evidence type="ECO:0000256" key="3">
    <source>
        <dbReference type="SAM" id="SignalP"/>
    </source>
</evidence>
<dbReference type="PANTHER" id="PTHR30036:SF1">
    <property type="entry name" value="D-XYLOSE-BINDING PERIPLASMIC PROTEIN"/>
    <property type="match status" value="1"/>
</dbReference>
<evidence type="ECO:0000256" key="1">
    <source>
        <dbReference type="ARBA" id="ARBA00004196"/>
    </source>
</evidence>
<keyword evidence="2 3" id="KW-0732">Signal</keyword>
<dbReference type="PROSITE" id="PS51257">
    <property type="entry name" value="PROKAR_LIPOPROTEIN"/>
    <property type="match status" value="1"/>
</dbReference>
<gene>
    <name evidence="5" type="ORF">E7272_10675</name>
</gene>
<dbReference type="Proteomes" id="UP000766246">
    <property type="component" value="Unassembled WGS sequence"/>
</dbReference>
<name>A0A927UEB0_9FIRM</name>
<protein>
    <submittedName>
        <fullName evidence="5">Sugar ABC transporter substrate-binding protein</fullName>
    </submittedName>
</protein>
<dbReference type="InterPro" id="IPR028082">
    <property type="entry name" value="Peripla_BP_I"/>
</dbReference>